<keyword evidence="8" id="KW-0418">Kinase</keyword>
<dbReference type="InterPro" id="IPR014009">
    <property type="entry name" value="PIK_FAT"/>
</dbReference>
<keyword evidence="11" id="KW-0131">Cell cycle</keyword>
<comment type="catalytic activity">
    <reaction evidence="12">
        <text>L-threonyl-[protein] + ATP = O-phospho-L-threonyl-[protein] + ADP + H(+)</text>
        <dbReference type="Rhea" id="RHEA:46608"/>
        <dbReference type="Rhea" id="RHEA-COMP:11060"/>
        <dbReference type="Rhea" id="RHEA-COMP:11605"/>
        <dbReference type="ChEBI" id="CHEBI:15378"/>
        <dbReference type="ChEBI" id="CHEBI:30013"/>
        <dbReference type="ChEBI" id="CHEBI:30616"/>
        <dbReference type="ChEBI" id="CHEBI:61977"/>
        <dbReference type="ChEBI" id="CHEBI:456216"/>
        <dbReference type="EC" id="2.7.11.1"/>
    </reaction>
</comment>
<dbReference type="InterPro" id="IPR011009">
    <property type="entry name" value="Kinase-like_dom_sf"/>
</dbReference>
<comment type="caution">
    <text evidence="18">The sequence shown here is derived from an EMBL/GenBank/DDBJ whole genome shotgun (WGS) entry which is preliminary data.</text>
</comment>
<dbReference type="EC" id="2.7.11.1" evidence="3"/>
<evidence type="ECO:0000256" key="5">
    <source>
        <dbReference type="ARBA" id="ARBA00022679"/>
    </source>
</evidence>
<evidence type="ECO:0000256" key="9">
    <source>
        <dbReference type="ARBA" id="ARBA00022840"/>
    </source>
</evidence>
<accession>A0AAN9T7U7</accession>
<dbReference type="SUPFAM" id="SSF56112">
    <property type="entry name" value="Protein kinase-like (PK-like)"/>
    <property type="match status" value="1"/>
</dbReference>
<dbReference type="InterPro" id="IPR016024">
    <property type="entry name" value="ARM-type_fold"/>
</dbReference>
<evidence type="ECO:0000256" key="1">
    <source>
        <dbReference type="ARBA" id="ARBA00004123"/>
    </source>
</evidence>
<evidence type="ECO:0000259" key="17">
    <source>
        <dbReference type="PROSITE" id="PS51190"/>
    </source>
</evidence>
<dbReference type="InterPro" id="IPR038980">
    <property type="entry name" value="ATM_plant"/>
</dbReference>
<evidence type="ECO:0000256" key="7">
    <source>
        <dbReference type="ARBA" id="ARBA00022763"/>
    </source>
</evidence>
<comment type="subcellular location">
    <subcellularLocation>
        <location evidence="1">Nucleus</location>
    </subcellularLocation>
</comment>
<comment type="catalytic activity">
    <reaction evidence="13">
        <text>L-seryl-[protein] + ATP = O-phospho-L-seryl-[protein] + ADP + H(+)</text>
        <dbReference type="Rhea" id="RHEA:17989"/>
        <dbReference type="Rhea" id="RHEA-COMP:9863"/>
        <dbReference type="Rhea" id="RHEA-COMP:11604"/>
        <dbReference type="ChEBI" id="CHEBI:15378"/>
        <dbReference type="ChEBI" id="CHEBI:29999"/>
        <dbReference type="ChEBI" id="CHEBI:30616"/>
        <dbReference type="ChEBI" id="CHEBI:83421"/>
        <dbReference type="ChEBI" id="CHEBI:456216"/>
        <dbReference type="EC" id="2.7.11.1"/>
    </reaction>
</comment>
<dbReference type="PANTHER" id="PTHR37079">
    <property type="entry name" value="SERINE/THREONINE-PROTEIN KINASE ATM"/>
    <property type="match status" value="1"/>
</dbReference>
<evidence type="ECO:0000313" key="18">
    <source>
        <dbReference type="EMBL" id="KAK7574205.1"/>
    </source>
</evidence>
<dbReference type="CDD" id="cd05171">
    <property type="entry name" value="PIKKc_ATM"/>
    <property type="match status" value="1"/>
</dbReference>
<evidence type="ECO:0000313" key="19">
    <source>
        <dbReference type="Proteomes" id="UP001367676"/>
    </source>
</evidence>
<evidence type="ECO:0000259" key="15">
    <source>
        <dbReference type="PROSITE" id="PS50290"/>
    </source>
</evidence>
<dbReference type="Gene3D" id="3.30.1010.10">
    <property type="entry name" value="Phosphatidylinositol 3-kinase Catalytic Subunit, Chain A, domain 4"/>
    <property type="match status" value="1"/>
</dbReference>
<dbReference type="PROSITE" id="PS00916">
    <property type="entry name" value="PI3_4_KINASE_2"/>
    <property type="match status" value="1"/>
</dbReference>
<dbReference type="GO" id="GO:0005634">
    <property type="term" value="C:nucleus"/>
    <property type="evidence" value="ECO:0007669"/>
    <property type="project" value="UniProtKB-SubCell"/>
</dbReference>
<dbReference type="Gene3D" id="1.10.1070.11">
    <property type="entry name" value="Phosphatidylinositol 3-/4-kinase, catalytic domain"/>
    <property type="match status" value="1"/>
</dbReference>
<keyword evidence="6" id="KW-0547">Nucleotide-binding</keyword>
<dbReference type="GO" id="GO:0006281">
    <property type="term" value="P:DNA repair"/>
    <property type="evidence" value="ECO:0007669"/>
    <property type="project" value="InterPro"/>
</dbReference>
<keyword evidence="10" id="KW-0539">Nucleus</keyword>
<feature type="domain" description="FAT" evidence="16">
    <location>
        <begin position="1664"/>
        <end position="2250"/>
    </location>
</feature>
<dbReference type="FunFam" id="3.30.1010.10:FF:000023">
    <property type="entry name" value="Serine/threonine-protein kinase ATM"/>
    <property type="match status" value="1"/>
</dbReference>
<comment type="similarity">
    <text evidence="2">Belongs to the PI3/PI4-kinase family. ATM subfamily.</text>
</comment>
<sequence length="2714" mass="311152">MERRLTDLIQEFESRSHLVTVRKKCVDELQNLLLRKEIIKLVNETSESDPESNCTWSNLFIVAHSALLKEVDKLASDAAKSKSRVTSDLSRNVQTTSLISVIVEKANSDVNRLDCMTIIDASIQILGKIPHKTIVGHIYEGILRQYVLSVEKCWHQLKSETWEELFELTKDLLDDPPTRSSMSSIVQMMNLIVLHGCEQGPFINVLKKEKIFCLLEKIVRKAVTDKKVDFQYSALSLIVTVCEKLQKECRMAICKFGEEILQTIVNMYESKGGRANKKTEKIIDFLLIVMEAHHPDGVGDRSERAYAYNWESWKKSLKQLNFVTIREIGVLQKQGTVTENFLKLVVEIYNQIFPMNITSVNITIDYTLNETSSFSDGLASKKRRINCGFPDIIERLSISAKPIDMWPWLAVLSSLMTKYPNLVSPSDYFLILQNMQTFLSTSKEPKVTDYLYRCCVALIGVRQKLKSEDIKSDGESWNSVWNLVLRTIGLNQNVKSSHTLLRCMMNNMWKPTMGNAVLTLYLSHVVMFSNDSLLTLNALQERSAFASSIHDIVVHTSLLRWLIPSTDVAVTSRDLSELPLDVYAHVTLLCCLKNNVKKTQTRIPLLNIEDFLYSDYSLSVSSIHSLNSYDSDVLLQFFDSQKTDVIEKELQHFSVNTEAFEQLSNFIEENCTSLLEHCHTANDRILLLRQLGSYLMLLVHILKLTNKYAIECDSSSCFAALQIPNLDSSVFDMVTHVIQTLCETKDWSHTEESALIILKLIRRGFQVVEADHSEGWNNLHVLLNGMSKILAKSGTRTTVEIVQCYGFFTNTEIGHHCLSTGRPVSLICEKILPYLKDPSHEIRITAASFLCKVFNILDHFVSLENVDLDCDLFIESFIETLRDCFTVDNSLSQDIDEMVNRPITVLYALISAICSSKVGRRKFIFQLFNIIREKRVEQDLGRKVLNIAKDHFKLNNVVHLVKDNFLFVSWRWFMTYRSFENFPYEVVLCKSFKEFYTLFLKDIVVVLLFYGKTEMISSLCTSTGGTVLEIFLKCLPEIMSLALTKFHNDVPNEGMAAIDLQTLIENVLELSVIQQQTLSRLPEVIVSVLRNLYDPRFEVPHGSILPTPTAFVSDRNATEQSIEFLKSTVGDEYSSLVVGLTKNHRGCIQNVFQDLYIDVMNSSTPEVKLAAFQRYILFCHVLFPYHENLLQHKMVVFITRTILCNVLNFISSDISHMSLSLAALKFLHAFIQQWVSNDPRYEKSTEVFKNHLSKIVDKLVPLASRNDDLGTETLKVMNGFLIDQSECLFDTISKLDQLPDLPEFEPFRNSYLQEQETQMQDSSLINDIEQFLSASKFSPHSPCRAETLKFLRKQLSVQKPELFRMFKSIGNKQLFSEDCLRSVPHRFILALLRNIDSRDPKVSYEAVCCLSEIGLVDLHTSVLQPNQDITSIMVLAENLIVEMLFQQLIECIVDENVEVVSVSCQVLKQILLSAIGYDIVTESGCNFDPLLIQPFIPSSIDEVKCVSLWEEFQYDKFKEEVDQESLWLPGHDISHETWVTNLVCAILNSFKNDCFLNALQAVCRLKVAVSENILKYLVHLLTEDEFGGSRKILGTRINQFFESSFMSNKADVYDSYSSNHSSTGKVTAIFCNKYSVRCLLDVVHFVRLRQKDPKVNDLEINYLYAAKAAQYCSAFFTSVLYGELWMNSLIQNSGVEYDGNVTSFLEMVEETSPTIDPNELLNILRQGFSEIDDSDALFGCGSSILIHPETRLQHYRQVENWNRVVESCDLQLSMNGNSFGHINDLSSALEFSGRSYLQNRYISSLNQNQLNHRLIDESYKSAWKLQKWDLEDPMDSCKTFNYYQYAALKDFHQHNFNGVRVNIMNARQCIVPSLTKAVFESTKNMYNVMSKLQCLQDIEDLISENCIETVLTSWTQQDNLRKNLSFSQKECILNQRVCLIDSTSAEGREFVLNIAKKARKEKEFNFADTWLAILGKNEADLSTLFKLKVRFEDARVLWDRKERYEARYVLKNLQKEACSVDPVFFSTILRTHGKWLAEIKAENDHTILDNYFMRAVTIITDDSVASERDQKNRLKTFKCLAEFADEQYCELSEYTKSDEFEEQVKSVTESRRESEALGEQNRKTKATLVNQSRIEDFKVKNVKNRKQTYLLLAMRYYLKILAEGTEEDLKVFRVVSFWLHNKTDAELHDEVRQMLPQIPSYKFVPVLPQLVAHISSTAGVFESRLNELIERCIVDHPHHTLPFILSLANYAKDSLCEKNKKAAEENHVVAATAMVNKFRLDRRVSQIIVEMLKLSNAYIEFAYTTIAKKNNGSEALQIPAKCSITKIVNFENILCPTITLPVSKNAVYDNIIGVRRIEPRFFPTCGINAPKRIECLGTDGIRRYQLIKGQDDMRVDAVMQQVFTIMNKLLSENKKSSKRKLLIRTYKVVPLSQRSGVLEWCTNTISLGEYLCWRPGSEGAHCRFRPKDTLTYKARDLIKNASLTSDNQKIKTFLNVCKELKPVFRYFFLERFPLPTRWFERKLAYTHSVAVMSMVGYILGIGDRHVQNMLIDEKTAEIIHIDFGIAFDQGQNLNSPELIPFRLTRDIEDGMGIFSIDGIFRRCCEQTLEVLRDNSDIIRTAIEVFIHDPLYQWILTPEKKASVQNLSSNDRRSANPGAEVSITASRALSRIKLKLQGLEEGTATTVEGQVNRLIQQAKDERNLSKLFCGWQAYL</sequence>
<evidence type="ECO:0000256" key="10">
    <source>
        <dbReference type="ARBA" id="ARBA00023242"/>
    </source>
</evidence>
<dbReference type="GO" id="GO:0005524">
    <property type="term" value="F:ATP binding"/>
    <property type="evidence" value="ECO:0007669"/>
    <property type="project" value="UniProtKB-KW"/>
</dbReference>
<dbReference type="PROSITE" id="PS51190">
    <property type="entry name" value="FATC"/>
    <property type="match status" value="1"/>
</dbReference>
<dbReference type="InterPro" id="IPR003151">
    <property type="entry name" value="PIK-rel_kinase_FAT"/>
</dbReference>
<dbReference type="SMART" id="SM01342">
    <property type="entry name" value="TAN"/>
    <property type="match status" value="1"/>
</dbReference>
<dbReference type="EMBL" id="JBBCAQ010000037">
    <property type="protein sequence ID" value="KAK7574205.1"/>
    <property type="molecule type" value="Genomic_DNA"/>
</dbReference>
<protein>
    <recommendedName>
        <fullName evidence="14">Serine/threonine-protein kinase ATM</fullName>
        <ecNumber evidence="3">2.7.11.1</ecNumber>
    </recommendedName>
</protein>
<organism evidence="18 19">
    <name type="scientific">Parthenolecanium corni</name>
    <dbReference type="NCBI Taxonomy" id="536013"/>
    <lineage>
        <taxon>Eukaryota</taxon>
        <taxon>Metazoa</taxon>
        <taxon>Ecdysozoa</taxon>
        <taxon>Arthropoda</taxon>
        <taxon>Hexapoda</taxon>
        <taxon>Insecta</taxon>
        <taxon>Pterygota</taxon>
        <taxon>Neoptera</taxon>
        <taxon>Paraneoptera</taxon>
        <taxon>Hemiptera</taxon>
        <taxon>Sternorrhyncha</taxon>
        <taxon>Coccoidea</taxon>
        <taxon>Coccidae</taxon>
        <taxon>Parthenolecanium</taxon>
    </lineage>
</organism>
<dbReference type="InterPro" id="IPR018936">
    <property type="entry name" value="PI3/4_kinase_CS"/>
</dbReference>
<dbReference type="SUPFAM" id="SSF48371">
    <property type="entry name" value="ARM repeat"/>
    <property type="match status" value="1"/>
</dbReference>
<dbReference type="InterPro" id="IPR003152">
    <property type="entry name" value="FATC_dom"/>
</dbReference>
<dbReference type="PANTHER" id="PTHR37079:SF4">
    <property type="entry name" value="SERINE_THREONINE-PROTEIN KINASE ATM"/>
    <property type="match status" value="1"/>
</dbReference>
<feature type="domain" description="FATC" evidence="17">
    <location>
        <begin position="2682"/>
        <end position="2714"/>
    </location>
</feature>
<dbReference type="Proteomes" id="UP001367676">
    <property type="component" value="Unassembled WGS sequence"/>
</dbReference>
<dbReference type="InterPro" id="IPR036940">
    <property type="entry name" value="PI3/4_kinase_cat_sf"/>
</dbReference>
<dbReference type="Pfam" id="PF02260">
    <property type="entry name" value="FATC"/>
    <property type="match status" value="1"/>
</dbReference>
<keyword evidence="7" id="KW-0227">DNA damage</keyword>
<dbReference type="InterPro" id="IPR021668">
    <property type="entry name" value="TAN"/>
</dbReference>
<keyword evidence="5" id="KW-0808">Transferase</keyword>
<evidence type="ECO:0000256" key="8">
    <source>
        <dbReference type="ARBA" id="ARBA00022777"/>
    </source>
</evidence>
<evidence type="ECO:0000256" key="14">
    <source>
        <dbReference type="ARBA" id="ARBA00073111"/>
    </source>
</evidence>
<evidence type="ECO:0000256" key="12">
    <source>
        <dbReference type="ARBA" id="ARBA00047899"/>
    </source>
</evidence>
<dbReference type="InterPro" id="IPR000403">
    <property type="entry name" value="PI3/4_kinase_cat_dom"/>
</dbReference>
<evidence type="ECO:0000256" key="11">
    <source>
        <dbReference type="ARBA" id="ARBA00023306"/>
    </source>
</evidence>
<evidence type="ECO:0000256" key="3">
    <source>
        <dbReference type="ARBA" id="ARBA00012513"/>
    </source>
</evidence>
<dbReference type="Pfam" id="PF02259">
    <property type="entry name" value="FAT"/>
    <property type="match status" value="1"/>
</dbReference>
<gene>
    <name evidence="18" type="ORF">V9T40_011396</name>
</gene>
<evidence type="ECO:0000259" key="16">
    <source>
        <dbReference type="PROSITE" id="PS51189"/>
    </source>
</evidence>
<keyword evidence="4" id="KW-0723">Serine/threonine-protein kinase</keyword>
<dbReference type="InterPro" id="IPR044107">
    <property type="entry name" value="PIKKc_ATM"/>
</dbReference>
<name>A0AAN9T7U7_9HEMI</name>
<dbReference type="PROSITE" id="PS51189">
    <property type="entry name" value="FAT"/>
    <property type="match status" value="1"/>
</dbReference>
<evidence type="ECO:0000256" key="6">
    <source>
        <dbReference type="ARBA" id="ARBA00022741"/>
    </source>
</evidence>
<dbReference type="GO" id="GO:0004674">
    <property type="term" value="F:protein serine/threonine kinase activity"/>
    <property type="evidence" value="ECO:0007669"/>
    <property type="project" value="UniProtKB-KW"/>
</dbReference>
<proteinExistence type="inferred from homology"/>
<dbReference type="Pfam" id="PF00454">
    <property type="entry name" value="PI3_PI4_kinase"/>
    <property type="match status" value="1"/>
</dbReference>
<evidence type="ECO:0000256" key="4">
    <source>
        <dbReference type="ARBA" id="ARBA00022527"/>
    </source>
</evidence>
<reference evidence="18 19" key="1">
    <citation type="submission" date="2024-03" db="EMBL/GenBank/DDBJ databases">
        <title>Adaptation during the transition from Ophiocordyceps entomopathogen to insect associate is accompanied by gene loss and intensified selection.</title>
        <authorList>
            <person name="Ward C.M."/>
            <person name="Onetto C.A."/>
            <person name="Borneman A.R."/>
        </authorList>
    </citation>
    <scope>NUCLEOTIDE SEQUENCE [LARGE SCALE GENOMIC DNA]</scope>
    <source>
        <strain evidence="18">AWRI1</strain>
        <tissue evidence="18">Single Adult Female</tissue>
    </source>
</reference>
<keyword evidence="19" id="KW-1185">Reference proteome</keyword>
<keyword evidence="9" id="KW-0067">ATP-binding</keyword>
<evidence type="ECO:0000256" key="13">
    <source>
        <dbReference type="ARBA" id="ARBA00048679"/>
    </source>
</evidence>
<dbReference type="SMART" id="SM00146">
    <property type="entry name" value="PI3Kc"/>
    <property type="match status" value="1"/>
</dbReference>
<evidence type="ECO:0000256" key="2">
    <source>
        <dbReference type="ARBA" id="ARBA00010769"/>
    </source>
</evidence>
<dbReference type="PROSITE" id="PS50290">
    <property type="entry name" value="PI3_4_KINASE_3"/>
    <property type="match status" value="1"/>
</dbReference>
<dbReference type="SMART" id="SM01343">
    <property type="entry name" value="FATC"/>
    <property type="match status" value="1"/>
</dbReference>
<feature type="domain" description="PI3K/PI4K catalytic" evidence="15">
    <location>
        <begin position="2357"/>
        <end position="2679"/>
    </location>
</feature>